<dbReference type="OrthoDB" id="9811754at2"/>
<reference evidence="10 11" key="1">
    <citation type="submission" date="2018-05" db="EMBL/GenBank/DDBJ databases">
        <title>Genomic Encyclopedia of Type Strains, Phase IV (KMG-IV): sequencing the most valuable type-strain genomes for metagenomic binning, comparative biology and taxonomic classification.</title>
        <authorList>
            <person name="Goeker M."/>
        </authorList>
    </citation>
    <scope>NUCLEOTIDE SEQUENCE [LARGE SCALE GENOMIC DNA]</scope>
    <source>
        <strain evidence="10 11">DSM 23606</strain>
    </source>
</reference>
<dbReference type="SUPFAM" id="SSF111369">
    <property type="entry name" value="HlyD-like secretion proteins"/>
    <property type="match status" value="3"/>
</dbReference>
<dbReference type="GO" id="GO:0015721">
    <property type="term" value="P:bile acid and bile salt transport"/>
    <property type="evidence" value="ECO:0007669"/>
    <property type="project" value="UniProtKB-ARBA"/>
</dbReference>
<organism evidence="10 11">
    <name type="scientific">Plasticicumulans acidivorans</name>
    <dbReference type="NCBI Taxonomy" id="886464"/>
    <lineage>
        <taxon>Bacteria</taxon>
        <taxon>Pseudomonadati</taxon>
        <taxon>Pseudomonadota</taxon>
        <taxon>Gammaproteobacteria</taxon>
        <taxon>Candidatus Competibacteraceae</taxon>
        <taxon>Plasticicumulans</taxon>
    </lineage>
</organism>
<evidence type="ECO:0000259" key="9">
    <source>
        <dbReference type="Pfam" id="PF25885"/>
    </source>
</evidence>
<dbReference type="Gene3D" id="2.40.30.170">
    <property type="match status" value="1"/>
</dbReference>
<proteinExistence type="inferred from homology"/>
<keyword evidence="7" id="KW-1133">Transmembrane helix</keyword>
<sequence>MNKPSAAETPIHPSRRRPLLLGLAVAVALAAAGAGGWWWTSARHFEGTDDAYVAGDVVTVSPRISGSVLSVRADDTEMVRAGDTLVDLDPADARVALDAAEAELARAVRNVRQLFATRDALQASVQTREADLSKAREDLARRQKLAGNGAVSAEEVEHARSAVRAAEAQLANVNQQLAATSVLIEGTSVDSHPDVKRAAASVEAAALALARTSIVAPVDGQIAKRTVQVGVHVEAGTPLLAVIPLAHLWVDANFKESQLDRLRIGQPVTLSADLWGSKVEYHGRVVGLGAGTGGAFALLPAQNASGNWIKVVQRVPVRVSLDPQQLAEHPLRVGLSMQVDVDVSDQSGAQLASVGQRDEPALQAPGDAQALVGIRERIHAIIAANDGRDALAPVAVVPTAPRGSRG</sequence>
<feature type="domain" description="Multidrug export protein EmrA/FarA alpha-helical hairpin" evidence="9">
    <location>
        <begin position="92"/>
        <end position="212"/>
    </location>
</feature>
<evidence type="ECO:0000256" key="7">
    <source>
        <dbReference type="ARBA" id="ARBA00022989"/>
    </source>
</evidence>
<dbReference type="AlphaFoldDB" id="A0A317MWX1"/>
<evidence type="ECO:0000313" key="11">
    <source>
        <dbReference type="Proteomes" id="UP000246569"/>
    </source>
</evidence>
<evidence type="ECO:0000256" key="1">
    <source>
        <dbReference type="ARBA" id="ARBA00004383"/>
    </source>
</evidence>
<keyword evidence="8" id="KW-0472">Membrane</keyword>
<evidence type="ECO:0000256" key="2">
    <source>
        <dbReference type="ARBA" id="ARBA00009477"/>
    </source>
</evidence>
<dbReference type="GO" id="GO:0005886">
    <property type="term" value="C:plasma membrane"/>
    <property type="evidence" value="ECO:0007669"/>
    <property type="project" value="UniProtKB-SubCell"/>
</dbReference>
<keyword evidence="6" id="KW-0812">Transmembrane</keyword>
<evidence type="ECO:0000256" key="8">
    <source>
        <dbReference type="ARBA" id="ARBA00023136"/>
    </source>
</evidence>
<dbReference type="InterPro" id="IPR058633">
    <property type="entry name" value="EmrA/FarA_HH"/>
</dbReference>
<dbReference type="PANTHER" id="PTHR30386:SF19">
    <property type="entry name" value="MULTIDRUG EXPORT PROTEIN EMRA-RELATED"/>
    <property type="match status" value="1"/>
</dbReference>
<comment type="subcellular location">
    <subcellularLocation>
        <location evidence="1">Cell inner membrane</location>
        <topology evidence="1">Single-pass membrane protein</topology>
        <orientation evidence="1">Periplasmic side</orientation>
    </subcellularLocation>
</comment>
<dbReference type="GO" id="GO:0046677">
    <property type="term" value="P:response to antibiotic"/>
    <property type="evidence" value="ECO:0007669"/>
    <property type="project" value="UniProtKB-ARBA"/>
</dbReference>
<evidence type="ECO:0000256" key="3">
    <source>
        <dbReference type="ARBA" id="ARBA00022448"/>
    </source>
</evidence>
<comment type="similarity">
    <text evidence="2">Belongs to the membrane fusion protein (MFP) (TC 8.A.1) family.</text>
</comment>
<dbReference type="InterPro" id="IPR050739">
    <property type="entry name" value="MFP"/>
</dbReference>
<evidence type="ECO:0000256" key="6">
    <source>
        <dbReference type="ARBA" id="ARBA00022692"/>
    </source>
</evidence>
<comment type="caution">
    <text evidence="10">The sequence shown here is derived from an EMBL/GenBank/DDBJ whole genome shotgun (WGS) entry which is preliminary data.</text>
</comment>
<dbReference type="Pfam" id="PF25885">
    <property type="entry name" value="HH_EMRA"/>
    <property type="match status" value="1"/>
</dbReference>
<keyword evidence="3" id="KW-0813">Transport</keyword>
<evidence type="ECO:0000256" key="4">
    <source>
        <dbReference type="ARBA" id="ARBA00022475"/>
    </source>
</evidence>
<evidence type="ECO:0000256" key="5">
    <source>
        <dbReference type="ARBA" id="ARBA00022519"/>
    </source>
</evidence>
<name>A0A317MWX1_9GAMM</name>
<dbReference type="RefSeq" id="WP_110017749.1">
    <property type="nucleotide sequence ID" value="NZ_QGTJ01000003.1"/>
</dbReference>
<keyword evidence="11" id="KW-1185">Reference proteome</keyword>
<dbReference type="FunFam" id="2.40.30.170:FF:000003">
    <property type="entry name" value="Multidrug resistance protein A"/>
    <property type="match status" value="1"/>
</dbReference>
<accession>A0A317MWX1</accession>
<dbReference type="Proteomes" id="UP000246569">
    <property type="component" value="Unassembled WGS sequence"/>
</dbReference>
<keyword evidence="4" id="KW-1003">Cell membrane</keyword>
<gene>
    <name evidence="10" type="ORF">C7443_103165</name>
</gene>
<protein>
    <submittedName>
        <fullName evidence="10">Membrane fusion protein (Multidrug efflux system)</fullName>
    </submittedName>
</protein>
<dbReference type="GO" id="GO:1990961">
    <property type="term" value="P:xenobiotic detoxification by transmembrane export across the plasma membrane"/>
    <property type="evidence" value="ECO:0007669"/>
    <property type="project" value="UniProtKB-ARBA"/>
</dbReference>
<dbReference type="PANTHER" id="PTHR30386">
    <property type="entry name" value="MEMBRANE FUSION SUBUNIT OF EMRAB-TOLC MULTIDRUG EFFLUX PUMP"/>
    <property type="match status" value="1"/>
</dbReference>
<dbReference type="EMBL" id="QGTJ01000003">
    <property type="protein sequence ID" value="PWV63240.1"/>
    <property type="molecule type" value="Genomic_DNA"/>
</dbReference>
<keyword evidence="5" id="KW-0997">Cell inner membrane</keyword>
<dbReference type="Gene3D" id="2.40.50.100">
    <property type="match status" value="1"/>
</dbReference>
<evidence type="ECO:0000313" key="10">
    <source>
        <dbReference type="EMBL" id="PWV63240.1"/>
    </source>
</evidence>